<keyword evidence="23" id="KW-1185">Reference proteome</keyword>
<dbReference type="EMBL" id="BPQB01000041">
    <property type="protein sequence ID" value="GJE94605.1"/>
    <property type="molecule type" value="Genomic_DNA"/>
</dbReference>
<feature type="compositionally biased region" description="Polar residues" evidence="20">
    <location>
        <begin position="153"/>
        <end position="165"/>
    </location>
</feature>
<feature type="transmembrane region" description="Helical" evidence="21">
    <location>
        <begin position="106"/>
        <end position="129"/>
    </location>
</feature>
<comment type="subcellular location">
    <subcellularLocation>
        <location evidence="3">Cell membrane</location>
        <topology evidence="3">Single-pass type II membrane protein</topology>
    </subcellularLocation>
    <subcellularLocation>
        <location evidence="2">Secreted</location>
        <location evidence="2">Cell wall</location>
    </subcellularLocation>
</comment>
<protein>
    <recommendedName>
        <fullName evidence="5">glucan endo-1,3-beta-D-glucosidase</fullName>
        <ecNumber evidence="5">3.2.1.39</ecNumber>
    </recommendedName>
    <alternativeName>
        <fullName evidence="18">Endo-1,3-beta-glucanase btgC</fullName>
    </alternativeName>
    <alternativeName>
        <fullName evidence="17">Laminarinase btgC</fullName>
    </alternativeName>
</protein>
<keyword evidence="12" id="KW-0325">Glycoprotein</keyword>
<evidence type="ECO:0000256" key="3">
    <source>
        <dbReference type="ARBA" id="ARBA00004401"/>
    </source>
</evidence>
<keyword evidence="9" id="KW-0732">Signal</keyword>
<keyword evidence="7" id="KW-0134">Cell wall</keyword>
<dbReference type="GO" id="GO:0009986">
    <property type="term" value="C:cell surface"/>
    <property type="evidence" value="ECO:0007669"/>
    <property type="project" value="TreeGrafter"/>
</dbReference>
<evidence type="ECO:0000256" key="20">
    <source>
        <dbReference type="SAM" id="MobiDB-lite"/>
    </source>
</evidence>
<evidence type="ECO:0000256" key="6">
    <source>
        <dbReference type="ARBA" id="ARBA00022475"/>
    </source>
</evidence>
<evidence type="ECO:0000256" key="19">
    <source>
        <dbReference type="RuleBase" id="RU004335"/>
    </source>
</evidence>
<keyword evidence="15" id="KW-0624">Polysaccharide degradation</keyword>
<evidence type="ECO:0000313" key="23">
    <source>
        <dbReference type="Proteomes" id="UP000703269"/>
    </source>
</evidence>
<evidence type="ECO:0000256" key="15">
    <source>
        <dbReference type="ARBA" id="ARBA00023326"/>
    </source>
</evidence>
<dbReference type="SUPFAM" id="SSF51445">
    <property type="entry name" value="(Trans)glycosidases"/>
    <property type="match status" value="1"/>
</dbReference>
<evidence type="ECO:0000256" key="7">
    <source>
        <dbReference type="ARBA" id="ARBA00022512"/>
    </source>
</evidence>
<sequence length="477" mass="51255">MSGIPMRPYRDNPAVTASTPDLQDYYDSDLPAPHALSGIDDPYASSSYLHPAPDTRGNYVTASSSTPNLNMADTKGFSNMDTGAGYSGNNSQWLEKQQKGSRKSKWILILSLVGLAGLVAAGVAIGVVVSHNHKSSSTSSSSTAGKTSATGAVNQTNPNDPSTFVSDPNLKHSFWGLAYTPAGSQLPDCGNSLEDVIEDIQLISQLTSRIRLYGADCNQSALVLEAIKQTKVDLGVYLGIYNVPTDDGASYVRQRDVIKDAIQTYGTDHILGVTVGNEFILNYLTNNGGGDLPNGPVGEAGAAALIPNITDTRNMLQGMNLPKTIPVGTADAGSFFNNDVLQQVDYGMSNVHPWFANVSIDQAAGWTYEFFQEQNVQVAQSLPNKPTMYIAETGWPSKSSDAGNASNGPSLASVDNLQKFLDTFVCASNTNGTGYFYFEFFDEEWKDQQFGGVEGWWGLFNADKTLKNITIPDCHID</sequence>
<evidence type="ECO:0000256" key="21">
    <source>
        <dbReference type="SAM" id="Phobius"/>
    </source>
</evidence>
<dbReference type="GO" id="GO:0042973">
    <property type="term" value="F:glucan endo-1,3-beta-D-glucosidase activity"/>
    <property type="evidence" value="ECO:0007669"/>
    <property type="project" value="UniProtKB-EC"/>
</dbReference>
<comment type="function">
    <text evidence="16">Glucanases play a role in cell expansion during growth, in cell-cell fusion during mating, and in spore release during sporulation. This enzyme may be involved in beta-glucan degradation. Active on laminarin and lichenan.</text>
</comment>
<evidence type="ECO:0000256" key="13">
    <source>
        <dbReference type="ARBA" id="ARBA00023277"/>
    </source>
</evidence>
<evidence type="ECO:0000256" key="17">
    <source>
        <dbReference type="ARBA" id="ARBA00042373"/>
    </source>
</evidence>
<evidence type="ECO:0000256" key="8">
    <source>
        <dbReference type="ARBA" id="ARBA00022525"/>
    </source>
</evidence>
<evidence type="ECO:0000256" key="2">
    <source>
        <dbReference type="ARBA" id="ARBA00004191"/>
    </source>
</evidence>
<dbReference type="GO" id="GO:0000272">
    <property type="term" value="P:polysaccharide catabolic process"/>
    <property type="evidence" value="ECO:0007669"/>
    <property type="project" value="UniProtKB-KW"/>
</dbReference>
<gene>
    <name evidence="22" type="ORF">PsYK624_107750</name>
</gene>
<dbReference type="Pfam" id="PF00332">
    <property type="entry name" value="Glyco_hydro_17"/>
    <property type="match status" value="1"/>
</dbReference>
<evidence type="ECO:0000256" key="18">
    <source>
        <dbReference type="ARBA" id="ARBA00043078"/>
    </source>
</evidence>
<comment type="similarity">
    <text evidence="4 19">Belongs to the glycosyl hydrolase 17 family.</text>
</comment>
<keyword evidence="6" id="KW-1003">Cell membrane</keyword>
<dbReference type="GO" id="GO:0005886">
    <property type="term" value="C:plasma membrane"/>
    <property type="evidence" value="ECO:0007669"/>
    <property type="project" value="UniProtKB-SubCell"/>
</dbReference>
<evidence type="ECO:0000256" key="14">
    <source>
        <dbReference type="ARBA" id="ARBA00023316"/>
    </source>
</evidence>
<comment type="catalytic activity">
    <reaction evidence="1">
        <text>Hydrolysis of (1-&gt;3)-beta-D-glucosidic linkages in (1-&gt;3)-beta-D-glucans.</text>
        <dbReference type="EC" id="3.2.1.39"/>
    </reaction>
</comment>
<dbReference type="OrthoDB" id="68336at2759"/>
<dbReference type="InterPro" id="IPR017853">
    <property type="entry name" value="GH"/>
</dbReference>
<keyword evidence="13" id="KW-0119">Carbohydrate metabolism</keyword>
<dbReference type="PANTHER" id="PTHR16631:SF17">
    <property type="entry name" value="GLUCAN ENDO-1,3-BETA-GLUCOSIDASE BTGC"/>
    <property type="match status" value="1"/>
</dbReference>
<evidence type="ECO:0000256" key="16">
    <source>
        <dbReference type="ARBA" id="ARBA00037649"/>
    </source>
</evidence>
<dbReference type="Gene3D" id="3.20.20.80">
    <property type="entry name" value="Glycosidases"/>
    <property type="match status" value="2"/>
</dbReference>
<reference evidence="22 23" key="1">
    <citation type="submission" date="2021-08" db="EMBL/GenBank/DDBJ databases">
        <title>Draft Genome Sequence of Phanerochaete sordida strain YK-624.</title>
        <authorList>
            <person name="Mori T."/>
            <person name="Dohra H."/>
            <person name="Suzuki T."/>
            <person name="Kawagishi H."/>
            <person name="Hirai H."/>
        </authorList>
    </citation>
    <scope>NUCLEOTIDE SEQUENCE [LARGE SCALE GENOMIC DNA]</scope>
    <source>
        <strain evidence="22 23">YK-624</strain>
    </source>
</reference>
<evidence type="ECO:0000313" key="22">
    <source>
        <dbReference type="EMBL" id="GJE94605.1"/>
    </source>
</evidence>
<dbReference type="PANTHER" id="PTHR16631">
    <property type="entry name" value="GLUCAN 1,3-BETA-GLUCOSIDASE"/>
    <property type="match status" value="1"/>
</dbReference>
<name>A0A9P3GJ83_9APHY</name>
<dbReference type="GO" id="GO:0005576">
    <property type="term" value="C:extracellular region"/>
    <property type="evidence" value="ECO:0007669"/>
    <property type="project" value="TreeGrafter"/>
</dbReference>
<accession>A0A9P3GJ83</accession>
<dbReference type="InterPro" id="IPR050732">
    <property type="entry name" value="Beta-glucan_modifiers"/>
</dbReference>
<keyword evidence="11 21" id="KW-0472">Membrane</keyword>
<evidence type="ECO:0000256" key="1">
    <source>
        <dbReference type="ARBA" id="ARBA00000382"/>
    </source>
</evidence>
<keyword evidence="8" id="KW-0964">Secreted</keyword>
<dbReference type="GO" id="GO:0071555">
    <property type="term" value="P:cell wall organization"/>
    <property type="evidence" value="ECO:0007669"/>
    <property type="project" value="UniProtKB-KW"/>
</dbReference>
<evidence type="ECO:0000256" key="9">
    <source>
        <dbReference type="ARBA" id="ARBA00022729"/>
    </source>
</evidence>
<keyword evidence="21" id="KW-1133">Transmembrane helix</keyword>
<keyword evidence="21" id="KW-0812">Transmembrane</keyword>
<evidence type="ECO:0000256" key="5">
    <source>
        <dbReference type="ARBA" id="ARBA00012780"/>
    </source>
</evidence>
<feature type="region of interest" description="Disordered" evidence="20">
    <location>
        <begin position="133"/>
        <end position="165"/>
    </location>
</feature>
<evidence type="ECO:0000256" key="10">
    <source>
        <dbReference type="ARBA" id="ARBA00022801"/>
    </source>
</evidence>
<comment type="caution">
    <text evidence="22">The sequence shown here is derived from an EMBL/GenBank/DDBJ whole genome shotgun (WGS) entry which is preliminary data.</text>
</comment>
<dbReference type="Proteomes" id="UP000703269">
    <property type="component" value="Unassembled WGS sequence"/>
</dbReference>
<dbReference type="EC" id="3.2.1.39" evidence="5"/>
<proteinExistence type="inferred from homology"/>
<organism evidence="22 23">
    <name type="scientific">Phanerochaete sordida</name>
    <dbReference type="NCBI Taxonomy" id="48140"/>
    <lineage>
        <taxon>Eukaryota</taxon>
        <taxon>Fungi</taxon>
        <taxon>Dikarya</taxon>
        <taxon>Basidiomycota</taxon>
        <taxon>Agaricomycotina</taxon>
        <taxon>Agaricomycetes</taxon>
        <taxon>Polyporales</taxon>
        <taxon>Phanerochaetaceae</taxon>
        <taxon>Phanerochaete</taxon>
    </lineage>
</organism>
<evidence type="ECO:0000256" key="4">
    <source>
        <dbReference type="ARBA" id="ARBA00008773"/>
    </source>
</evidence>
<feature type="compositionally biased region" description="Low complexity" evidence="20">
    <location>
        <begin position="133"/>
        <end position="152"/>
    </location>
</feature>
<dbReference type="GO" id="GO:0009277">
    <property type="term" value="C:fungal-type cell wall"/>
    <property type="evidence" value="ECO:0007669"/>
    <property type="project" value="TreeGrafter"/>
</dbReference>
<dbReference type="InterPro" id="IPR000490">
    <property type="entry name" value="Glyco_hydro_17"/>
</dbReference>
<dbReference type="AlphaFoldDB" id="A0A9P3GJ83"/>
<evidence type="ECO:0000256" key="11">
    <source>
        <dbReference type="ARBA" id="ARBA00023136"/>
    </source>
</evidence>
<evidence type="ECO:0000256" key="12">
    <source>
        <dbReference type="ARBA" id="ARBA00023180"/>
    </source>
</evidence>
<keyword evidence="10 22" id="KW-0378">Hydrolase</keyword>
<keyword evidence="14" id="KW-0961">Cell wall biogenesis/degradation</keyword>
<feature type="region of interest" description="Disordered" evidence="20">
    <location>
        <begin position="1"/>
        <end position="22"/>
    </location>
</feature>